<dbReference type="InterPro" id="IPR030390">
    <property type="entry name" value="MeTrfase_TrmA_AS"/>
</dbReference>
<dbReference type="SUPFAM" id="SSF53335">
    <property type="entry name" value="S-adenosyl-L-methionine-dependent methyltransferases"/>
    <property type="match status" value="1"/>
</dbReference>
<dbReference type="FunFam" id="2.40.50.140:FF:000097">
    <property type="entry name" value="23S rRNA (uracil(1939)-C(5))-methyltransferase RlmD"/>
    <property type="match status" value="1"/>
</dbReference>
<dbReference type="EMBL" id="VSSQ01000029">
    <property type="protein sequence ID" value="MPL65628.1"/>
    <property type="molecule type" value="Genomic_DNA"/>
</dbReference>
<dbReference type="AlphaFoldDB" id="A0A644TF91"/>
<gene>
    <name evidence="5" type="primary">rlmCD_3</name>
    <name evidence="5" type="ORF">SDC9_11292</name>
</gene>
<dbReference type="InterPro" id="IPR002792">
    <property type="entry name" value="TRAM_dom"/>
</dbReference>
<dbReference type="Gene3D" id="2.40.50.140">
    <property type="entry name" value="Nucleic acid-binding proteins"/>
    <property type="match status" value="1"/>
</dbReference>
<organism evidence="5">
    <name type="scientific">bioreactor metagenome</name>
    <dbReference type="NCBI Taxonomy" id="1076179"/>
    <lineage>
        <taxon>unclassified sequences</taxon>
        <taxon>metagenomes</taxon>
        <taxon>ecological metagenomes</taxon>
    </lineage>
</organism>
<accession>A0A644TF91</accession>
<keyword evidence="1 5" id="KW-0489">Methyltransferase</keyword>
<dbReference type="EC" id="2.1.1.189" evidence="5"/>
<comment type="caution">
    <text evidence="5">The sequence shown here is derived from an EMBL/GenBank/DDBJ whole genome shotgun (WGS) entry which is preliminary data.</text>
</comment>
<protein>
    <submittedName>
        <fullName evidence="5">23S rRNA (Uracil-C(5))-methyltransferase RlmCD</fullName>
        <ecNumber evidence="5">2.1.1.189</ecNumber>
    </submittedName>
</protein>
<feature type="domain" description="TRAM" evidence="4">
    <location>
        <begin position="9"/>
        <end position="67"/>
    </location>
</feature>
<dbReference type="CDD" id="cd02440">
    <property type="entry name" value="AdoMet_MTases"/>
    <property type="match status" value="1"/>
</dbReference>
<dbReference type="FunFam" id="2.40.50.1070:FF:000003">
    <property type="entry name" value="23S rRNA (Uracil-5-)-methyltransferase RumA"/>
    <property type="match status" value="1"/>
</dbReference>
<evidence type="ECO:0000313" key="5">
    <source>
        <dbReference type="EMBL" id="MPL65628.1"/>
    </source>
</evidence>
<dbReference type="InterPro" id="IPR029063">
    <property type="entry name" value="SAM-dependent_MTases_sf"/>
</dbReference>
<dbReference type="FunFam" id="3.40.50.150:FF:000009">
    <property type="entry name" value="23S rRNA (Uracil(1939)-C(5))-methyltransferase RlmD"/>
    <property type="match status" value="1"/>
</dbReference>
<evidence type="ECO:0000259" key="4">
    <source>
        <dbReference type="PROSITE" id="PS50926"/>
    </source>
</evidence>
<dbReference type="SUPFAM" id="SSF50249">
    <property type="entry name" value="Nucleic acid-binding proteins"/>
    <property type="match status" value="1"/>
</dbReference>
<evidence type="ECO:0000256" key="2">
    <source>
        <dbReference type="ARBA" id="ARBA00022679"/>
    </source>
</evidence>
<dbReference type="Pfam" id="PF01938">
    <property type="entry name" value="TRAM"/>
    <property type="match status" value="1"/>
</dbReference>
<dbReference type="PROSITE" id="PS50926">
    <property type="entry name" value="TRAM"/>
    <property type="match status" value="1"/>
</dbReference>
<evidence type="ECO:0000256" key="3">
    <source>
        <dbReference type="ARBA" id="ARBA00022691"/>
    </source>
</evidence>
<name>A0A644TF91_9ZZZZ</name>
<dbReference type="NCBIfam" id="TIGR00479">
    <property type="entry name" value="rumA"/>
    <property type="match status" value="1"/>
</dbReference>
<dbReference type="InterPro" id="IPR012340">
    <property type="entry name" value="NA-bd_OB-fold"/>
</dbReference>
<evidence type="ECO:0000256" key="1">
    <source>
        <dbReference type="ARBA" id="ARBA00022603"/>
    </source>
</evidence>
<dbReference type="InterPro" id="IPR010280">
    <property type="entry name" value="U5_MeTrfase_fam"/>
</dbReference>
<reference evidence="5" key="1">
    <citation type="submission" date="2019-08" db="EMBL/GenBank/DDBJ databases">
        <authorList>
            <person name="Kucharzyk K."/>
            <person name="Murdoch R.W."/>
            <person name="Higgins S."/>
            <person name="Loffler F."/>
        </authorList>
    </citation>
    <scope>NUCLEOTIDE SEQUENCE</scope>
</reference>
<dbReference type="PANTHER" id="PTHR11061">
    <property type="entry name" value="RNA M5U METHYLTRANSFERASE"/>
    <property type="match status" value="1"/>
</dbReference>
<keyword evidence="3" id="KW-0949">S-adenosyl-L-methionine</keyword>
<dbReference type="GO" id="GO:0070475">
    <property type="term" value="P:rRNA base methylation"/>
    <property type="evidence" value="ECO:0007669"/>
    <property type="project" value="TreeGrafter"/>
</dbReference>
<dbReference type="PANTHER" id="PTHR11061:SF30">
    <property type="entry name" value="TRNA (URACIL(54)-C(5))-METHYLTRANSFERASE"/>
    <property type="match status" value="1"/>
</dbReference>
<dbReference type="PROSITE" id="PS51687">
    <property type="entry name" value="SAM_MT_RNA_M5U"/>
    <property type="match status" value="1"/>
</dbReference>
<dbReference type="Gene3D" id="3.40.50.150">
    <property type="entry name" value="Vaccinia Virus protein VP39"/>
    <property type="match status" value="1"/>
</dbReference>
<dbReference type="Gene3D" id="2.40.50.1070">
    <property type="match status" value="1"/>
</dbReference>
<proteinExistence type="predicted"/>
<sequence length="468" mass="51800">MAKAKQAIPVKKGGQYIIQIVSLGHSGEGVGRYQDFTVFVPNALPGEQVVAEVTEVKQTYAKGRLVEVQNASPDRIEAKCSIYHECGGCQLQHLGYEAQLKAKRQQVVDAVTRIGKLEDILIHPTIGAENPWFYRNKMQVPVGLQAGQIVIGCYQQGTHSIINTEHCYIQHDVNNNIAREMRRIMTELDISPYNEKTGKGIVRHVLGRVGIQTGEVMVVIITATEQLPQQAQVISKLREAISGLVSIVQNINAKKTNIIMGDKTVTLWGKNYIVDHLGEFKFEISARSFFQVNTTQAEVLYNKAVEYAGLSGRETVIDAYCGTGTITLFLARHAAKVYGIEIVKPAILDARRNAINNSVTNTEFIVGDAVAVMPDLFKQGVRPEVIVVDPPRAGCERMVLETFANMKPARIVYVSCNPATLARDLAVLAEYGYKTCEIQPVDMFAQTSHVECVAVIERKYPDLKKSRV</sequence>
<dbReference type="PROSITE" id="PS01230">
    <property type="entry name" value="TRMA_1"/>
    <property type="match status" value="1"/>
</dbReference>
<dbReference type="Pfam" id="PF05958">
    <property type="entry name" value="tRNA_U5-meth_tr"/>
    <property type="match status" value="1"/>
</dbReference>
<dbReference type="GO" id="GO:0070041">
    <property type="term" value="F:rRNA (uridine-C5-)-methyltransferase activity"/>
    <property type="evidence" value="ECO:0007669"/>
    <property type="project" value="TreeGrafter"/>
</dbReference>
<keyword evidence="2 5" id="KW-0808">Transferase</keyword>